<evidence type="ECO:0000256" key="7">
    <source>
        <dbReference type="ARBA" id="ARBA00022771"/>
    </source>
</evidence>
<comment type="function">
    <text evidence="12 13">RNA polymerase that catalyzes the synthesis of short RNA molecules used as primers for DNA polymerase during DNA replication.</text>
</comment>
<organism evidence="16 17">
    <name type="scientific">Ferroacidibacillus organovorans</name>
    <dbReference type="NCBI Taxonomy" id="1765683"/>
    <lineage>
        <taxon>Bacteria</taxon>
        <taxon>Bacillati</taxon>
        <taxon>Bacillota</taxon>
        <taxon>Bacilli</taxon>
        <taxon>Bacillales</taxon>
        <taxon>Alicyclobacillaceae</taxon>
        <taxon>Ferroacidibacillus</taxon>
    </lineage>
</organism>
<evidence type="ECO:0000259" key="15">
    <source>
        <dbReference type="PROSITE" id="PS50880"/>
    </source>
</evidence>
<comment type="caution">
    <text evidence="16">The sequence shown here is derived from an EMBL/GenBank/DDBJ whole genome shotgun (WGS) entry which is preliminary data.</text>
</comment>
<dbReference type="InterPro" id="IPR002694">
    <property type="entry name" value="Znf_CHC2"/>
</dbReference>
<evidence type="ECO:0000256" key="12">
    <source>
        <dbReference type="HAMAP-Rule" id="MF_00974"/>
    </source>
</evidence>
<feature type="zinc finger region" description="CHC2-type" evidence="12 14">
    <location>
        <begin position="52"/>
        <end position="76"/>
    </location>
</feature>
<name>A0A1V4EXL3_9BACL</name>
<reference evidence="16 17" key="1">
    <citation type="submission" date="2017-02" db="EMBL/GenBank/DDBJ databases">
        <title>Draft genome of Acidibacillus ferrooxidans Huett2.</title>
        <authorList>
            <person name="Schopf S."/>
        </authorList>
    </citation>
    <scope>NUCLEOTIDE SEQUENCE [LARGE SCALE GENOMIC DNA]</scope>
    <source>
        <strain evidence="16 17">Huett2</strain>
    </source>
</reference>
<dbReference type="AlphaFoldDB" id="A0A1V4EXL3"/>
<dbReference type="InterPro" id="IPR034151">
    <property type="entry name" value="TOPRIM_DnaG_bac"/>
</dbReference>
<evidence type="ECO:0000313" key="16">
    <source>
        <dbReference type="EMBL" id="OPG17484.1"/>
    </source>
</evidence>
<dbReference type="Pfam" id="PF01807">
    <property type="entry name" value="Zn_ribbon_DnaG"/>
    <property type="match status" value="1"/>
</dbReference>
<dbReference type="Pfam" id="PF08275">
    <property type="entry name" value="DNAG_N"/>
    <property type="match status" value="1"/>
</dbReference>
<evidence type="ECO:0000256" key="11">
    <source>
        <dbReference type="ARBA" id="ARBA00023163"/>
    </source>
</evidence>
<dbReference type="Gene3D" id="3.40.1360.10">
    <property type="match status" value="1"/>
</dbReference>
<dbReference type="EMBL" id="MWPS01000003">
    <property type="protein sequence ID" value="OPG17484.1"/>
    <property type="molecule type" value="Genomic_DNA"/>
</dbReference>
<evidence type="ECO:0000256" key="5">
    <source>
        <dbReference type="ARBA" id="ARBA00022705"/>
    </source>
</evidence>
<accession>A0A1V4EXL3</accession>
<dbReference type="Gene3D" id="3.90.580.10">
    <property type="entry name" value="Zinc finger, CHC2-type domain"/>
    <property type="match status" value="1"/>
</dbReference>
<evidence type="ECO:0000256" key="3">
    <source>
        <dbReference type="ARBA" id="ARBA00022679"/>
    </source>
</evidence>
<dbReference type="GO" id="GO:0000428">
    <property type="term" value="C:DNA-directed RNA polymerase complex"/>
    <property type="evidence" value="ECO:0007669"/>
    <property type="project" value="UniProtKB-KW"/>
</dbReference>
<evidence type="ECO:0000256" key="10">
    <source>
        <dbReference type="ARBA" id="ARBA00023125"/>
    </source>
</evidence>
<gene>
    <name evidence="12" type="primary">dnaG</name>
    <name evidence="16" type="ORF">B2M26_01790</name>
</gene>
<dbReference type="PANTHER" id="PTHR30313:SF2">
    <property type="entry name" value="DNA PRIMASE"/>
    <property type="match status" value="1"/>
</dbReference>
<keyword evidence="10 12" id="KW-0238">DNA-binding</keyword>
<dbReference type="InterPro" id="IPR006295">
    <property type="entry name" value="DNA_primase_DnaG"/>
</dbReference>
<feature type="domain" description="Toprim" evidence="15">
    <location>
        <begin position="270"/>
        <end position="353"/>
    </location>
</feature>
<keyword evidence="9" id="KW-0460">Magnesium</keyword>
<dbReference type="SUPFAM" id="SSF56731">
    <property type="entry name" value="DNA primase core"/>
    <property type="match status" value="1"/>
</dbReference>
<dbReference type="NCBIfam" id="TIGR01391">
    <property type="entry name" value="dnaG"/>
    <property type="match status" value="1"/>
</dbReference>
<dbReference type="SMART" id="SM00400">
    <property type="entry name" value="ZnF_CHCC"/>
    <property type="match status" value="1"/>
</dbReference>
<dbReference type="Pfam" id="PF13155">
    <property type="entry name" value="Toprim_2"/>
    <property type="match status" value="1"/>
</dbReference>
<dbReference type="Gene3D" id="3.90.980.10">
    <property type="entry name" value="DNA primase, catalytic core, N-terminal domain"/>
    <property type="match status" value="1"/>
</dbReference>
<evidence type="ECO:0000256" key="14">
    <source>
        <dbReference type="PIRSR" id="PIRSR002811-1"/>
    </source>
</evidence>
<comment type="subunit">
    <text evidence="12">Monomer. Interacts with DnaB.</text>
</comment>
<dbReference type="InterPro" id="IPR030846">
    <property type="entry name" value="DnaG_bac"/>
</dbReference>
<dbReference type="FunFam" id="3.90.580.10:FF:000001">
    <property type="entry name" value="DNA primase"/>
    <property type="match status" value="1"/>
</dbReference>
<evidence type="ECO:0000256" key="2">
    <source>
        <dbReference type="ARBA" id="ARBA00022515"/>
    </source>
</evidence>
<dbReference type="InterPro" id="IPR013264">
    <property type="entry name" value="DNAG_N"/>
</dbReference>
<evidence type="ECO:0000256" key="9">
    <source>
        <dbReference type="ARBA" id="ARBA00022842"/>
    </source>
</evidence>
<keyword evidence="6 12" id="KW-0479">Metal-binding</keyword>
<dbReference type="InterPro" id="IPR036977">
    <property type="entry name" value="DNA_primase_Znf_CHC2"/>
</dbReference>
<evidence type="ECO:0000256" key="1">
    <source>
        <dbReference type="ARBA" id="ARBA00022478"/>
    </source>
</evidence>
<dbReference type="InterPro" id="IPR050219">
    <property type="entry name" value="DnaG_primase"/>
</dbReference>
<dbReference type="GO" id="GO:1990077">
    <property type="term" value="C:primosome complex"/>
    <property type="evidence" value="ECO:0007669"/>
    <property type="project" value="UniProtKB-KW"/>
</dbReference>
<dbReference type="InterPro" id="IPR006171">
    <property type="entry name" value="TOPRIM_dom"/>
</dbReference>
<evidence type="ECO:0000256" key="8">
    <source>
        <dbReference type="ARBA" id="ARBA00022833"/>
    </source>
</evidence>
<comment type="cofactor">
    <cofactor evidence="12 13 14">
        <name>Zn(2+)</name>
        <dbReference type="ChEBI" id="CHEBI:29105"/>
    </cofactor>
    <text evidence="12 13 14">Binds 1 zinc ion per monomer.</text>
</comment>
<keyword evidence="7 12" id="KW-0863">Zinc-finger</keyword>
<dbReference type="PANTHER" id="PTHR30313">
    <property type="entry name" value="DNA PRIMASE"/>
    <property type="match status" value="1"/>
</dbReference>
<keyword evidence="2 12" id="KW-0639">Primosome</keyword>
<keyword evidence="17" id="KW-1185">Reference proteome</keyword>
<sequence>MKTDNDVLARGGVVVRVPDEFLALLRDRINLVDVISEYVRLKRSGRSYVGLCPFHAERSPSFHVHPAKGFYHCFGCGAGGSAITFVMEMEQLPFVEAVRRLAEQARLPFPNEWLQAELGEGSDRSERLRALDLAAKFYNHIVMNHDAGMQGLTYLLGRNLSKKIIMDYQLGYAPQGEQTLVDFLQKRQVSREILLETNLAVERSGLLRDRFRHRVMYPIWDAQGRVVGFGARTLGGEEPKYLNTAETSLFQKGQLLYGFHRARRAIRKSGLVLLAEGYMDVLALHQAGVENAVAALGTALTSEQAVILKRIADEVVLLYDGDEAGQRAAARNLPILRQAGLAVRVARLPSGIDPDEYLKTRDASAFHVEVLDAAVSGLMFELHHLTRSHPNHLTSGRLAYVKDAEAILAKDESAVEREEALAYLAETYQSPIEALREDVSRLRRALETKGKRVQFMPGSSVSQAAPVKRLPLKHEVAADQLLLRMLSDRSVALRIAETFQGEFPLPEQSALQAYLLSFYGTHMEADAAAFLSSLDDPSAVNYAARLLSRTPEMQKGNDEEAAVQDYLQCLERFRASPEIEHLENEIKASFARGDLEAMRAAQEELKRLRSQLA</sequence>
<dbReference type="HAMAP" id="MF_00974">
    <property type="entry name" value="DNA_primase_DnaG"/>
    <property type="match status" value="1"/>
</dbReference>
<comment type="domain">
    <text evidence="12">Contains an N-terminal zinc-binding domain, a central core domain that contains the primase activity, and a C-terminal DnaB-binding domain.</text>
</comment>
<dbReference type="GO" id="GO:0006269">
    <property type="term" value="P:DNA replication, synthesis of primer"/>
    <property type="evidence" value="ECO:0007669"/>
    <property type="project" value="UniProtKB-UniRule"/>
</dbReference>
<dbReference type="InterPro" id="IPR016136">
    <property type="entry name" value="DNA_helicase_N/primase_C"/>
</dbReference>
<dbReference type="PROSITE" id="PS50880">
    <property type="entry name" value="TOPRIM"/>
    <property type="match status" value="1"/>
</dbReference>
<dbReference type="GO" id="GO:0003899">
    <property type="term" value="F:DNA-directed RNA polymerase activity"/>
    <property type="evidence" value="ECO:0007669"/>
    <property type="project" value="UniProtKB-UniRule"/>
</dbReference>
<evidence type="ECO:0000313" key="17">
    <source>
        <dbReference type="Proteomes" id="UP000190229"/>
    </source>
</evidence>
<keyword evidence="11 12" id="KW-0804">Transcription</keyword>
<evidence type="ECO:0000256" key="4">
    <source>
        <dbReference type="ARBA" id="ARBA00022695"/>
    </source>
</evidence>
<dbReference type="GO" id="GO:0008270">
    <property type="term" value="F:zinc ion binding"/>
    <property type="evidence" value="ECO:0007669"/>
    <property type="project" value="UniProtKB-UniRule"/>
</dbReference>
<evidence type="ECO:0000256" key="13">
    <source>
        <dbReference type="PIRNR" id="PIRNR002811"/>
    </source>
</evidence>
<comment type="catalytic activity">
    <reaction evidence="12">
        <text>ssDNA + n NTP = ssDNA/pppN(pN)n-1 hybrid + (n-1) diphosphate.</text>
        <dbReference type="EC" id="2.7.7.101"/>
    </reaction>
</comment>
<dbReference type="GO" id="GO:0003677">
    <property type="term" value="F:DNA binding"/>
    <property type="evidence" value="ECO:0007669"/>
    <property type="project" value="UniProtKB-KW"/>
</dbReference>
<keyword evidence="8 12" id="KW-0862">Zinc</keyword>
<keyword evidence="1 12" id="KW-0240">DNA-directed RNA polymerase</keyword>
<dbReference type="SMART" id="SM00493">
    <property type="entry name" value="TOPRIM"/>
    <property type="match status" value="1"/>
</dbReference>
<evidence type="ECO:0000256" key="6">
    <source>
        <dbReference type="ARBA" id="ARBA00022723"/>
    </source>
</evidence>
<dbReference type="FunFam" id="3.40.1360.10:FF:000002">
    <property type="entry name" value="DNA primase"/>
    <property type="match status" value="1"/>
</dbReference>
<keyword evidence="3 12" id="KW-0808">Transferase</keyword>
<dbReference type="EC" id="2.7.7.101" evidence="12"/>
<dbReference type="InterPro" id="IPR037068">
    <property type="entry name" value="DNA_primase_core_N_sf"/>
</dbReference>
<dbReference type="Proteomes" id="UP000190229">
    <property type="component" value="Unassembled WGS sequence"/>
</dbReference>
<comment type="similarity">
    <text evidence="12 13">Belongs to the DnaG primase family.</text>
</comment>
<dbReference type="CDD" id="cd03364">
    <property type="entry name" value="TOPRIM_DnaG_primases"/>
    <property type="match status" value="1"/>
</dbReference>
<dbReference type="GO" id="GO:0005737">
    <property type="term" value="C:cytoplasm"/>
    <property type="evidence" value="ECO:0007669"/>
    <property type="project" value="TreeGrafter"/>
</dbReference>
<dbReference type="SUPFAM" id="SSF57783">
    <property type="entry name" value="Zinc beta-ribbon"/>
    <property type="match status" value="1"/>
</dbReference>
<keyword evidence="4 12" id="KW-0548">Nucleotidyltransferase</keyword>
<dbReference type="Gene3D" id="1.10.860.10">
    <property type="entry name" value="DNAb Helicase, Chain A"/>
    <property type="match status" value="1"/>
</dbReference>
<proteinExistence type="inferred from homology"/>
<protein>
    <recommendedName>
        <fullName evidence="12 13">DNA primase</fullName>
        <ecNumber evidence="12">2.7.7.101</ecNumber>
    </recommendedName>
</protein>
<keyword evidence="5 12" id="KW-0235">DNA replication</keyword>
<dbReference type="PIRSF" id="PIRSF002811">
    <property type="entry name" value="DnaG"/>
    <property type="match status" value="1"/>
</dbReference>